<dbReference type="InterPro" id="IPR050327">
    <property type="entry name" value="Proton-linked_MCT"/>
</dbReference>
<feature type="transmembrane region" description="Helical" evidence="4">
    <location>
        <begin position="259"/>
        <end position="279"/>
    </location>
</feature>
<dbReference type="Gene3D" id="1.20.1250.20">
    <property type="entry name" value="MFS general substrate transporter like domains"/>
    <property type="match status" value="2"/>
</dbReference>
<accession>A0A9X0QUA9</accession>
<keyword evidence="3 4" id="KW-0472">Membrane</keyword>
<keyword evidence="2 4" id="KW-1133">Transmembrane helix</keyword>
<feature type="transmembrane region" description="Helical" evidence="4">
    <location>
        <begin position="85"/>
        <end position="103"/>
    </location>
</feature>
<evidence type="ECO:0000256" key="1">
    <source>
        <dbReference type="ARBA" id="ARBA00022692"/>
    </source>
</evidence>
<dbReference type="EMBL" id="JACOMF010000001">
    <property type="protein sequence ID" value="MBC4013835.1"/>
    <property type="molecule type" value="Genomic_DNA"/>
</dbReference>
<sequence>MSDSPDGPKPSSARRPWLILTGAFLAFTVGASAMHSYTVFLLAFVEEFGWSRAESSLAYSVGQLVGGFSSPLVGGMVDRFGARRMILLGGALLTLGLVGSAQADALWQIVLLYGVVMTFGANCVGLLVFVPLISGLFPTRRGMAIAVLQSANGFGRAVSAPVSQMLISGVGWRAAYLLEGAATLLLLLPLAALFGRGGSGAAATTARGTPAPVRHWTLSEAIRTTQFWLLFLVYMFTSIGSFLVSLHQIAFAVDVGFDPLYAASVLGMGSFLAMPGVILTGTLSDYIGREASALLAYGISILGVGCALAITGPDQHLLLWLHACFFGLTWGARGPAITAKTADLFPGPRLGTILGVITIGSGLGAALGAWAAGWIFDISGSYRAAFLCSIAAYLCGSIAFWALRRPPAPRAAVVEAD</sequence>
<evidence type="ECO:0000256" key="2">
    <source>
        <dbReference type="ARBA" id="ARBA00022989"/>
    </source>
</evidence>
<feature type="transmembrane region" description="Helical" evidence="4">
    <location>
        <begin position="291"/>
        <end position="311"/>
    </location>
</feature>
<feature type="domain" description="Major facilitator superfamily (MFS) profile" evidence="5">
    <location>
        <begin position="18"/>
        <end position="408"/>
    </location>
</feature>
<name>A0A9X0QUA9_9PROT</name>
<evidence type="ECO:0000313" key="7">
    <source>
        <dbReference type="Proteomes" id="UP000600101"/>
    </source>
</evidence>
<feature type="transmembrane region" description="Helical" evidence="4">
    <location>
        <begin position="17"/>
        <end position="44"/>
    </location>
</feature>
<evidence type="ECO:0000256" key="3">
    <source>
        <dbReference type="ARBA" id="ARBA00023136"/>
    </source>
</evidence>
<organism evidence="6 7">
    <name type="scientific">Siccirubricoccus deserti</name>
    <dbReference type="NCBI Taxonomy" id="2013562"/>
    <lineage>
        <taxon>Bacteria</taxon>
        <taxon>Pseudomonadati</taxon>
        <taxon>Pseudomonadota</taxon>
        <taxon>Alphaproteobacteria</taxon>
        <taxon>Acetobacterales</taxon>
        <taxon>Roseomonadaceae</taxon>
        <taxon>Siccirubricoccus</taxon>
    </lineage>
</organism>
<dbReference type="PROSITE" id="PS50850">
    <property type="entry name" value="MFS"/>
    <property type="match status" value="1"/>
</dbReference>
<dbReference type="InterPro" id="IPR020846">
    <property type="entry name" value="MFS_dom"/>
</dbReference>
<protein>
    <submittedName>
        <fullName evidence="6">MFS transporter</fullName>
    </submittedName>
</protein>
<dbReference type="Pfam" id="PF07690">
    <property type="entry name" value="MFS_1"/>
    <property type="match status" value="1"/>
</dbReference>
<keyword evidence="7" id="KW-1185">Reference proteome</keyword>
<dbReference type="PANTHER" id="PTHR11360">
    <property type="entry name" value="MONOCARBOXYLATE TRANSPORTER"/>
    <property type="match status" value="1"/>
</dbReference>
<reference evidence="6" key="1">
    <citation type="submission" date="2020-08" db="EMBL/GenBank/DDBJ databases">
        <authorList>
            <person name="Hu Y."/>
            <person name="Nguyen S.V."/>
            <person name="Li F."/>
            <person name="Fanning S."/>
        </authorList>
    </citation>
    <scope>NUCLEOTIDE SEQUENCE</scope>
    <source>
        <strain evidence="6">SYSU D8009</strain>
    </source>
</reference>
<keyword evidence="1 4" id="KW-0812">Transmembrane</keyword>
<evidence type="ECO:0000256" key="4">
    <source>
        <dbReference type="SAM" id="Phobius"/>
    </source>
</evidence>
<feature type="transmembrane region" description="Helical" evidence="4">
    <location>
        <begin position="109"/>
        <end position="133"/>
    </location>
</feature>
<feature type="transmembrane region" description="Helical" evidence="4">
    <location>
        <begin position="382"/>
        <end position="403"/>
    </location>
</feature>
<gene>
    <name evidence="6" type="ORF">H7965_00750</name>
</gene>
<feature type="transmembrane region" description="Helical" evidence="4">
    <location>
        <begin position="350"/>
        <end position="376"/>
    </location>
</feature>
<evidence type="ECO:0000259" key="5">
    <source>
        <dbReference type="PROSITE" id="PS50850"/>
    </source>
</evidence>
<dbReference type="Proteomes" id="UP000600101">
    <property type="component" value="Unassembled WGS sequence"/>
</dbReference>
<dbReference type="InterPro" id="IPR011701">
    <property type="entry name" value="MFS"/>
</dbReference>
<dbReference type="RefSeq" id="WP_186768601.1">
    <property type="nucleotide sequence ID" value="NZ_JACOMF010000001.1"/>
</dbReference>
<evidence type="ECO:0000313" key="6">
    <source>
        <dbReference type="EMBL" id="MBC4013835.1"/>
    </source>
</evidence>
<feature type="transmembrane region" description="Helical" evidence="4">
    <location>
        <begin position="227"/>
        <end position="253"/>
    </location>
</feature>
<proteinExistence type="predicted"/>
<dbReference type="SUPFAM" id="SSF103473">
    <property type="entry name" value="MFS general substrate transporter"/>
    <property type="match status" value="1"/>
</dbReference>
<dbReference type="AlphaFoldDB" id="A0A9X0QUA9"/>
<dbReference type="PANTHER" id="PTHR11360:SF284">
    <property type="entry name" value="EG:103B4.3 PROTEIN-RELATED"/>
    <property type="match status" value="1"/>
</dbReference>
<feature type="transmembrane region" description="Helical" evidence="4">
    <location>
        <begin position="317"/>
        <end position="338"/>
    </location>
</feature>
<dbReference type="GO" id="GO:0022857">
    <property type="term" value="F:transmembrane transporter activity"/>
    <property type="evidence" value="ECO:0007669"/>
    <property type="project" value="InterPro"/>
</dbReference>
<comment type="caution">
    <text evidence="6">The sequence shown here is derived from an EMBL/GenBank/DDBJ whole genome shotgun (WGS) entry which is preliminary data.</text>
</comment>
<dbReference type="InterPro" id="IPR036259">
    <property type="entry name" value="MFS_trans_sf"/>
</dbReference>